<proteinExistence type="predicted"/>
<organism evidence="1 2">
    <name type="scientific">Microbacterium ginsengiterrae</name>
    <dbReference type="NCBI Taxonomy" id="546115"/>
    <lineage>
        <taxon>Bacteria</taxon>
        <taxon>Bacillati</taxon>
        <taxon>Actinomycetota</taxon>
        <taxon>Actinomycetes</taxon>
        <taxon>Micrococcales</taxon>
        <taxon>Microbacteriaceae</taxon>
        <taxon>Microbacterium</taxon>
    </lineage>
</organism>
<gene>
    <name evidence="1" type="ORF">HD600_000126</name>
</gene>
<name>A0A7W9FBZ6_9MICO</name>
<sequence length="126" mass="13355">MDRTIVISVPAPVPHGHRVEVAERLDGEGERMVLAVTDLETRVRYQHGATVGHGATTWVGRVLECTIAQGRSGVVTTLLIDPVGPGAAEADLALRGADAAASAVTSEALRWGGANREPEPEPPRFW</sequence>
<reference evidence="1 2" key="1">
    <citation type="submission" date="2020-08" db="EMBL/GenBank/DDBJ databases">
        <title>Sequencing the genomes of 1000 actinobacteria strains.</title>
        <authorList>
            <person name="Klenk H.-P."/>
        </authorList>
    </citation>
    <scope>NUCLEOTIDE SEQUENCE [LARGE SCALE GENOMIC DNA]</scope>
    <source>
        <strain evidence="1 2">DSM 24823</strain>
    </source>
</reference>
<evidence type="ECO:0000313" key="1">
    <source>
        <dbReference type="EMBL" id="MBB5741629.1"/>
    </source>
</evidence>
<dbReference type="RefSeq" id="WP_184280842.1">
    <property type="nucleotide sequence ID" value="NZ_BAAAPG010000001.1"/>
</dbReference>
<accession>A0A7W9FBZ6</accession>
<keyword evidence="2" id="KW-1185">Reference proteome</keyword>
<dbReference type="Proteomes" id="UP000517712">
    <property type="component" value="Unassembled WGS sequence"/>
</dbReference>
<dbReference type="AlphaFoldDB" id="A0A7W9FBZ6"/>
<comment type="caution">
    <text evidence="1">The sequence shown here is derived from an EMBL/GenBank/DDBJ whole genome shotgun (WGS) entry which is preliminary data.</text>
</comment>
<evidence type="ECO:0000313" key="2">
    <source>
        <dbReference type="Proteomes" id="UP000517712"/>
    </source>
</evidence>
<dbReference type="EMBL" id="JACHMU010000001">
    <property type="protein sequence ID" value="MBB5741629.1"/>
    <property type="molecule type" value="Genomic_DNA"/>
</dbReference>
<protein>
    <submittedName>
        <fullName evidence="1">Uncharacterized protein</fullName>
    </submittedName>
</protein>